<proteinExistence type="predicted"/>
<dbReference type="Proteomes" id="UP001148662">
    <property type="component" value="Unassembled WGS sequence"/>
</dbReference>
<sequence>MKEAIRECAVQAEIYKTFTEQLLTENVQNWLRKVVAYEADLSLLDPYYRKPDGLTEADVRLQLAEKDDRAVVNGRLRLYDVTPATMLLKLLEIEEL</sequence>
<evidence type="ECO:0000313" key="2">
    <source>
        <dbReference type="Proteomes" id="UP001148662"/>
    </source>
</evidence>
<comment type="caution">
    <text evidence="1">The sequence shown here is derived from an EMBL/GenBank/DDBJ whole genome shotgun (WGS) entry which is preliminary data.</text>
</comment>
<accession>A0ACC1T442</accession>
<dbReference type="EMBL" id="JANHOG010000605">
    <property type="protein sequence ID" value="KAJ3552885.1"/>
    <property type="molecule type" value="Genomic_DNA"/>
</dbReference>
<name>A0ACC1T442_9APHY</name>
<keyword evidence="2" id="KW-1185">Reference proteome</keyword>
<protein>
    <submittedName>
        <fullName evidence="1">Uncharacterized protein</fullName>
    </submittedName>
</protein>
<evidence type="ECO:0000313" key="1">
    <source>
        <dbReference type="EMBL" id="KAJ3552885.1"/>
    </source>
</evidence>
<gene>
    <name evidence="1" type="ORF">NM688_g3917</name>
</gene>
<reference evidence="1" key="1">
    <citation type="submission" date="2022-07" db="EMBL/GenBank/DDBJ databases">
        <title>Genome Sequence of Phlebia brevispora.</title>
        <authorList>
            <person name="Buettner E."/>
        </authorList>
    </citation>
    <scope>NUCLEOTIDE SEQUENCE</scope>
    <source>
        <strain evidence="1">MPL23</strain>
    </source>
</reference>
<organism evidence="1 2">
    <name type="scientific">Phlebia brevispora</name>
    <dbReference type="NCBI Taxonomy" id="194682"/>
    <lineage>
        <taxon>Eukaryota</taxon>
        <taxon>Fungi</taxon>
        <taxon>Dikarya</taxon>
        <taxon>Basidiomycota</taxon>
        <taxon>Agaricomycotina</taxon>
        <taxon>Agaricomycetes</taxon>
        <taxon>Polyporales</taxon>
        <taxon>Meruliaceae</taxon>
        <taxon>Phlebia</taxon>
    </lineage>
</organism>